<feature type="compositionally biased region" description="Basic residues" evidence="1">
    <location>
        <begin position="44"/>
        <end position="58"/>
    </location>
</feature>
<keyword evidence="3" id="KW-1185">Reference proteome</keyword>
<evidence type="ECO:0000313" key="3">
    <source>
        <dbReference type="Proteomes" id="UP000198541"/>
    </source>
</evidence>
<evidence type="ECO:0000313" key="2">
    <source>
        <dbReference type="EMBL" id="SDN79848.1"/>
    </source>
</evidence>
<sequence>MREPDFGSVPAGAGEYAIELDIYPRDPEYIPEWLAERAAAYEKRKARNARRREARRRKREQERGQ</sequence>
<gene>
    <name evidence="2" type="ORF">SAMN05216355_11521</name>
</gene>
<feature type="region of interest" description="Disordered" evidence="1">
    <location>
        <begin position="44"/>
        <end position="65"/>
    </location>
</feature>
<evidence type="ECO:0000256" key="1">
    <source>
        <dbReference type="SAM" id="MobiDB-lite"/>
    </source>
</evidence>
<reference evidence="3" key="1">
    <citation type="submission" date="2016-10" db="EMBL/GenBank/DDBJ databases">
        <authorList>
            <person name="Varghese N."/>
            <person name="Submissions S."/>
        </authorList>
    </citation>
    <scope>NUCLEOTIDE SEQUENCE [LARGE SCALE GENOMIC DNA]</scope>
    <source>
        <strain evidence="3">DSM 27982</strain>
    </source>
</reference>
<protein>
    <submittedName>
        <fullName evidence="2">Uncharacterized protein</fullName>
    </submittedName>
</protein>
<name>A0A1H0EBZ6_9ACTO</name>
<proteinExistence type="predicted"/>
<dbReference type="Proteomes" id="UP000198541">
    <property type="component" value="Unassembled WGS sequence"/>
</dbReference>
<accession>A0A1H0EBZ6</accession>
<dbReference type="AlphaFoldDB" id="A0A1H0EBZ6"/>
<organism evidence="2 3">
    <name type="scientific">Actinomyces ruminicola</name>
    <dbReference type="NCBI Taxonomy" id="332524"/>
    <lineage>
        <taxon>Bacteria</taxon>
        <taxon>Bacillati</taxon>
        <taxon>Actinomycetota</taxon>
        <taxon>Actinomycetes</taxon>
        <taxon>Actinomycetales</taxon>
        <taxon>Actinomycetaceae</taxon>
        <taxon>Actinomyces</taxon>
    </lineage>
</organism>
<dbReference type="EMBL" id="FNIM01000015">
    <property type="protein sequence ID" value="SDN79848.1"/>
    <property type="molecule type" value="Genomic_DNA"/>
</dbReference>